<dbReference type="AlphaFoldDB" id="A0A806KIW6"/>
<accession>A0A806KIW6</accession>
<feature type="transmembrane region" description="Helical" evidence="1">
    <location>
        <begin position="42"/>
        <end position="63"/>
    </location>
</feature>
<protein>
    <submittedName>
        <fullName evidence="2">Uncharacterized protein</fullName>
    </submittedName>
</protein>
<keyword evidence="1" id="KW-0472">Membrane</keyword>
<dbReference type="EMBL" id="JQ844219">
    <property type="protein sequence ID" value="AGS53034.1"/>
    <property type="molecule type" value="Genomic_DNA"/>
</dbReference>
<organism evidence="2">
    <name type="scientific">uncultured bacterium contig00031</name>
    <dbReference type="NCBI Taxonomy" id="1181520"/>
    <lineage>
        <taxon>Bacteria</taxon>
        <taxon>environmental samples</taxon>
    </lineage>
</organism>
<name>A0A806KIW6_9BACT</name>
<evidence type="ECO:0000256" key="1">
    <source>
        <dbReference type="SAM" id="Phobius"/>
    </source>
</evidence>
<proteinExistence type="predicted"/>
<keyword evidence="1" id="KW-0812">Transmembrane</keyword>
<evidence type="ECO:0000313" key="2">
    <source>
        <dbReference type="EMBL" id="AGS53034.1"/>
    </source>
</evidence>
<sequence>MQSKKKFFLTLVALTGIAMVALDFLLLLFFEHPFPHLVTRLGIPGIAFIAVYTFILGRSAACFDSAFFAAVKRDDAFPASTKGV</sequence>
<reference evidence="2" key="1">
    <citation type="submission" date="2012-03" db="EMBL/GenBank/DDBJ databases">
        <title>Functional metagenomics reveals considerable lignocellulase gene clusters in the gut microbiome of a wood-feeding higher termite.</title>
        <authorList>
            <person name="Liu N."/>
        </authorList>
    </citation>
    <scope>NUCLEOTIDE SEQUENCE</scope>
</reference>
<feature type="transmembrane region" description="Helical" evidence="1">
    <location>
        <begin position="7"/>
        <end position="30"/>
    </location>
</feature>
<keyword evidence="1" id="KW-1133">Transmembrane helix</keyword>